<dbReference type="InterPro" id="IPR017972">
    <property type="entry name" value="Cyt_P450_CS"/>
</dbReference>
<dbReference type="EMBL" id="KZ613790">
    <property type="protein sequence ID" value="PMD60457.1"/>
    <property type="molecule type" value="Genomic_DNA"/>
</dbReference>
<dbReference type="Proteomes" id="UP000235371">
    <property type="component" value="Unassembled WGS sequence"/>
</dbReference>
<keyword evidence="5 6" id="KW-0349">Heme</keyword>
<keyword evidence="6" id="KW-0503">Monooxygenase</keyword>
<sequence>MTFSIFSSSTAIIVSIVVAILAILYRAALPKPIPGIPYNYASSRSIFGDIPSMVKWKRDTRETFTWMTEQCNKLNAPMVQIFVKPFSAPWVIVVDARECQDVLTRRSKEFDRSSFTTDVVQPILREHHFPFPSGPKQRAHRALLSDLMTPAFLNEVAAPQLYSATLELLQLWRRKMVLANNHPFPAEEDVANAALDTIWAAAVGSEAGTTRSQLDLLTQCSKVELADNPDLPVSFPQAPTSDDVVSIRTVIDSMEIGLASPLPGLSYFFYLKIPRIRRAFNRKDLMLSNALKDSRDRLGNSESGNFPVKSAMDYVLRREIHQARKEGRPPRLDATVLKDELFGFLLAGHETTSTTLMWGLKFLTDHQDVQSTLREAIRDAMPDAAAEGRQPTYSEITDSKMPYFNAVVEEILRCGGTAATHARKSLVATDLLGVHLSKGTNVLFMTNGPSFVSPPMPIDERLRSQSCQEAKDKIGEWDPLDMAQFNPDRWLKTDSDGRIEIDMQAGPNTQFGGGARGCFGKKFAYLEMRTVLTIIVWNFKFLPVPAELSSYSAVDSVAHAPQQCYVRLAPA</sequence>
<dbReference type="Gene3D" id="1.10.630.10">
    <property type="entry name" value="Cytochrome P450"/>
    <property type="match status" value="1"/>
</dbReference>
<dbReference type="PANTHER" id="PTHR24305:SF232">
    <property type="entry name" value="P450, PUTATIVE (EUROFUNG)-RELATED"/>
    <property type="match status" value="1"/>
</dbReference>
<dbReference type="PRINTS" id="PR00465">
    <property type="entry name" value="EP450IV"/>
</dbReference>
<dbReference type="OrthoDB" id="1470350at2759"/>
<dbReference type="SUPFAM" id="SSF48264">
    <property type="entry name" value="Cytochrome P450"/>
    <property type="match status" value="1"/>
</dbReference>
<gene>
    <name evidence="8" type="ORF">K444DRAFT_589029</name>
</gene>
<feature type="transmembrane region" description="Helical" evidence="7">
    <location>
        <begin position="6"/>
        <end position="25"/>
    </location>
</feature>
<dbReference type="GO" id="GO:0005506">
    <property type="term" value="F:iron ion binding"/>
    <property type="evidence" value="ECO:0007669"/>
    <property type="project" value="InterPro"/>
</dbReference>
<dbReference type="Pfam" id="PF00067">
    <property type="entry name" value="p450"/>
    <property type="match status" value="2"/>
</dbReference>
<dbReference type="GO" id="GO:0004497">
    <property type="term" value="F:monooxygenase activity"/>
    <property type="evidence" value="ECO:0007669"/>
    <property type="project" value="UniProtKB-KW"/>
</dbReference>
<keyword evidence="9" id="KW-1185">Reference proteome</keyword>
<dbReference type="RefSeq" id="XP_024737361.1">
    <property type="nucleotide sequence ID" value="XM_024878086.1"/>
</dbReference>
<name>A0A2J6TBP6_9HELO</name>
<keyword evidence="7" id="KW-0472">Membrane</keyword>
<dbReference type="InParanoid" id="A0A2J6TBP6"/>
<dbReference type="STRING" id="1095630.A0A2J6TBP6"/>
<feature type="binding site" description="axial binding residue" evidence="5">
    <location>
        <position position="518"/>
    </location>
    <ligand>
        <name>heme</name>
        <dbReference type="ChEBI" id="CHEBI:30413"/>
    </ligand>
    <ligandPart>
        <name>Fe</name>
        <dbReference type="ChEBI" id="CHEBI:18248"/>
    </ligandPart>
</feature>
<dbReference type="InterPro" id="IPR050121">
    <property type="entry name" value="Cytochrome_P450_monoxygenase"/>
</dbReference>
<evidence type="ECO:0000256" key="2">
    <source>
        <dbReference type="ARBA" id="ARBA00010617"/>
    </source>
</evidence>
<evidence type="ECO:0000256" key="7">
    <source>
        <dbReference type="SAM" id="Phobius"/>
    </source>
</evidence>
<organism evidence="8 9">
    <name type="scientific">Hyaloscypha bicolor E</name>
    <dbReference type="NCBI Taxonomy" id="1095630"/>
    <lineage>
        <taxon>Eukaryota</taxon>
        <taxon>Fungi</taxon>
        <taxon>Dikarya</taxon>
        <taxon>Ascomycota</taxon>
        <taxon>Pezizomycotina</taxon>
        <taxon>Leotiomycetes</taxon>
        <taxon>Helotiales</taxon>
        <taxon>Hyaloscyphaceae</taxon>
        <taxon>Hyaloscypha</taxon>
        <taxon>Hyaloscypha bicolor</taxon>
    </lineage>
</organism>
<dbReference type="InterPro" id="IPR001128">
    <property type="entry name" value="Cyt_P450"/>
</dbReference>
<comment type="similarity">
    <text evidence="2 6">Belongs to the cytochrome P450 family.</text>
</comment>
<protein>
    <submittedName>
        <fullName evidence="8">Cytochrome P450</fullName>
    </submittedName>
</protein>
<dbReference type="InterPro" id="IPR036396">
    <property type="entry name" value="Cyt_P450_sf"/>
</dbReference>
<keyword evidence="3 5" id="KW-0479">Metal-binding</keyword>
<dbReference type="GeneID" id="36586163"/>
<proteinExistence type="inferred from homology"/>
<evidence type="ECO:0000256" key="1">
    <source>
        <dbReference type="ARBA" id="ARBA00001971"/>
    </source>
</evidence>
<dbReference type="PRINTS" id="PR00385">
    <property type="entry name" value="P450"/>
</dbReference>
<keyword evidence="7" id="KW-0812">Transmembrane</keyword>
<keyword evidence="4 5" id="KW-0408">Iron</keyword>
<reference evidence="8 9" key="1">
    <citation type="submission" date="2016-04" db="EMBL/GenBank/DDBJ databases">
        <title>A degradative enzymes factory behind the ericoid mycorrhizal symbiosis.</title>
        <authorList>
            <consortium name="DOE Joint Genome Institute"/>
            <person name="Martino E."/>
            <person name="Morin E."/>
            <person name="Grelet G."/>
            <person name="Kuo A."/>
            <person name="Kohler A."/>
            <person name="Daghino S."/>
            <person name="Barry K."/>
            <person name="Choi C."/>
            <person name="Cichocki N."/>
            <person name="Clum A."/>
            <person name="Copeland A."/>
            <person name="Hainaut M."/>
            <person name="Haridas S."/>
            <person name="Labutti K."/>
            <person name="Lindquist E."/>
            <person name="Lipzen A."/>
            <person name="Khouja H.-R."/>
            <person name="Murat C."/>
            <person name="Ohm R."/>
            <person name="Olson A."/>
            <person name="Spatafora J."/>
            <person name="Veneault-Fourrey C."/>
            <person name="Henrissat B."/>
            <person name="Grigoriev I."/>
            <person name="Martin F."/>
            <person name="Perotto S."/>
        </authorList>
    </citation>
    <scope>NUCLEOTIDE SEQUENCE [LARGE SCALE GENOMIC DNA]</scope>
    <source>
        <strain evidence="8 9">E</strain>
    </source>
</reference>
<dbReference type="PROSITE" id="PS00086">
    <property type="entry name" value="CYTOCHROME_P450"/>
    <property type="match status" value="1"/>
</dbReference>
<accession>A0A2J6TBP6</accession>
<dbReference type="GO" id="GO:0020037">
    <property type="term" value="F:heme binding"/>
    <property type="evidence" value="ECO:0007669"/>
    <property type="project" value="InterPro"/>
</dbReference>
<dbReference type="GO" id="GO:0016705">
    <property type="term" value="F:oxidoreductase activity, acting on paired donors, with incorporation or reduction of molecular oxygen"/>
    <property type="evidence" value="ECO:0007669"/>
    <property type="project" value="InterPro"/>
</dbReference>
<dbReference type="PANTHER" id="PTHR24305">
    <property type="entry name" value="CYTOCHROME P450"/>
    <property type="match status" value="1"/>
</dbReference>
<evidence type="ECO:0000256" key="5">
    <source>
        <dbReference type="PIRSR" id="PIRSR602403-1"/>
    </source>
</evidence>
<comment type="cofactor">
    <cofactor evidence="1 5">
        <name>heme</name>
        <dbReference type="ChEBI" id="CHEBI:30413"/>
    </cofactor>
</comment>
<keyword evidence="7" id="KW-1133">Transmembrane helix</keyword>
<keyword evidence="6" id="KW-0560">Oxidoreductase</keyword>
<evidence type="ECO:0000313" key="9">
    <source>
        <dbReference type="Proteomes" id="UP000235371"/>
    </source>
</evidence>
<dbReference type="InterPro" id="IPR002403">
    <property type="entry name" value="Cyt_P450_E_grp-IV"/>
</dbReference>
<evidence type="ECO:0000256" key="6">
    <source>
        <dbReference type="RuleBase" id="RU000461"/>
    </source>
</evidence>
<evidence type="ECO:0000313" key="8">
    <source>
        <dbReference type="EMBL" id="PMD60457.1"/>
    </source>
</evidence>
<evidence type="ECO:0000256" key="3">
    <source>
        <dbReference type="ARBA" id="ARBA00022723"/>
    </source>
</evidence>
<dbReference type="AlphaFoldDB" id="A0A2J6TBP6"/>
<evidence type="ECO:0000256" key="4">
    <source>
        <dbReference type="ARBA" id="ARBA00023004"/>
    </source>
</evidence>